<dbReference type="EMBL" id="DF952378">
    <property type="protein sequence ID" value="GAN43584.1"/>
    <property type="molecule type" value="Genomic_DNA"/>
</dbReference>
<evidence type="ECO:0000313" key="5">
    <source>
        <dbReference type="EMBL" id="GAP66703.1"/>
    </source>
</evidence>
<organism evidence="5">
    <name type="scientific">Mizugakiibacter sediminis</name>
    <dbReference type="NCBI Taxonomy" id="1475481"/>
    <lineage>
        <taxon>Bacteria</taxon>
        <taxon>Pseudomonadati</taxon>
        <taxon>Pseudomonadota</taxon>
        <taxon>Gammaproteobacteria</taxon>
        <taxon>Lysobacterales</taxon>
        <taxon>Rhodanobacteraceae</taxon>
        <taxon>Mizugakiibacter</taxon>
    </lineage>
</organism>
<evidence type="ECO:0000313" key="6">
    <source>
        <dbReference type="Proteomes" id="UP000253740"/>
    </source>
</evidence>
<dbReference type="Proteomes" id="UP000253740">
    <property type="component" value="Unassembled WGS sequence"/>
</dbReference>
<evidence type="ECO:0000256" key="2">
    <source>
        <dbReference type="ARBA" id="ARBA00023315"/>
    </source>
</evidence>
<accession>A0A0K8QP99</accession>
<proteinExistence type="predicted"/>
<dbReference type="InterPro" id="IPR050832">
    <property type="entry name" value="Bact_Acetyltransf"/>
</dbReference>
<dbReference type="InterPro" id="IPR000182">
    <property type="entry name" value="GNAT_dom"/>
</dbReference>
<evidence type="ECO:0000313" key="4">
    <source>
        <dbReference type="EMBL" id="GAN43584.1"/>
    </source>
</evidence>
<reference evidence="4" key="1">
    <citation type="submission" date="2015-03" db="EMBL/GenBank/DDBJ databases">
        <title>Draft genome sequence of Mizugakiibacter sediminis skMP5.</title>
        <authorList>
            <person name="Watanabe T."/>
            <person name="Kojima H."/>
            <person name="Fukui M."/>
        </authorList>
    </citation>
    <scope>NUCLEOTIDE SEQUENCE</scope>
    <source>
        <strain evidence="4">SkMP5</strain>
    </source>
</reference>
<dbReference type="HOGENOM" id="CLU_013985_34_9_6"/>
<reference evidence="5" key="2">
    <citation type="submission" date="2015-08" db="EMBL/GenBank/DDBJ databases">
        <title>Complete DNA Sequence of Pseudomonas syringae pv. actinidiae, the Causal Agent of Kiwifruit Canker Disease.</title>
        <authorList>
            <person name="Rikkerink E.H.A."/>
            <person name="Fineran P.C."/>
        </authorList>
    </citation>
    <scope>NUCLEOTIDE SEQUENCE</scope>
    <source>
        <strain evidence="5">SkMP5</strain>
    </source>
</reference>
<keyword evidence="2" id="KW-0012">Acyltransferase</keyword>
<gene>
    <name evidence="4" type="ORF">MBSD_0088</name>
    <name evidence="5" type="ORF">MBSD_n2018</name>
</gene>
<dbReference type="AlphaFoldDB" id="A0A0K8QP99"/>
<dbReference type="PANTHER" id="PTHR43877">
    <property type="entry name" value="AMINOALKYLPHOSPHONATE N-ACETYLTRANSFERASE-RELATED-RELATED"/>
    <property type="match status" value="1"/>
</dbReference>
<sequence length="148" mass="16402">MSLVIARATLADLDDLAALFDGYRQFYGQPADPARAAAFLRARMQADESAIFLARDGGSAVGFTQLYPVWSSVRTGRAWLLNDLYVAPPARGRGVARALLDAAREHGRATGARYLQLETARDNLVAQRLYEAHGWQRDEAMYTYHLAL</sequence>
<dbReference type="CDD" id="cd04301">
    <property type="entry name" value="NAT_SF"/>
    <property type="match status" value="1"/>
</dbReference>
<protein>
    <submittedName>
        <fullName evidence="5">Acetyltransferase</fullName>
    </submittedName>
</protein>
<dbReference type="STRING" id="1475481.GCA_000953855_02060"/>
<dbReference type="Pfam" id="PF00583">
    <property type="entry name" value="Acetyltransf_1"/>
    <property type="match status" value="1"/>
</dbReference>
<dbReference type="InterPro" id="IPR016181">
    <property type="entry name" value="Acyl_CoA_acyltransferase"/>
</dbReference>
<dbReference type="Gene3D" id="3.40.630.30">
    <property type="match status" value="1"/>
</dbReference>
<evidence type="ECO:0000256" key="1">
    <source>
        <dbReference type="ARBA" id="ARBA00022679"/>
    </source>
</evidence>
<dbReference type="SUPFAM" id="SSF55729">
    <property type="entry name" value="Acyl-CoA N-acyltransferases (Nat)"/>
    <property type="match status" value="1"/>
</dbReference>
<dbReference type="EMBL" id="DF970228">
    <property type="protein sequence ID" value="GAP66703.1"/>
    <property type="molecule type" value="Genomic_DNA"/>
</dbReference>
<feature type="domain" description="N-acetyltransferase" evidence="3">
    <location>
        <begin position="3"/>
        <end position="148"/>
    </location>
</feature>
<keyword evidence="6" id="KW-1185">Reference proteome</keyword>
<dbReference type="PANTHER" id="PTHR43877:SF2">
    <property type="entry name" value="AMINOALKYLPHOSPHONATE N-ACETYLTRANSFERASE-RELATED"/>
    <property type="match status" value="1"/>
</dbReference>
<evidence type="ECO:0000259" key="3">
    <source>
        <dbReference type="PROSITE" id="PS51186"/>
    </source>
</evidence>
<dbReference type="OrthoDB" id="9792929at2"/>
<keyword evidence="1 5" id="KW-0808">Transferase</keyword>
<name>A0A0K8QP99_9GAMM</name>
<dbReference type="RefSeq" id="WP_062537294.1">
    <property type="nucleotide sequence ID" value="NZ_DF970228.1"/>
</dbReference>
<dbReference type="PROSITE" id="PS51186">
    <property type="entry name" value="GNAT"/>
    <property type="match status" value="1"/>
</dbReference>
<dbReference type="GO" id="GO:0016747">
    <property type="term" value="F:acyltransferase activity, transferring groups other than amino-acyl groups"/>
    <property type="evidence" value="ECO:0007669"/>
    <property type="project" value="InterPro"/>
</dbReference>